<dbReference type="InterPro" id="IPR058624">
    <property type="entry name" value="MdtA-like_HH"/>
</dbReference>
<accession>A0A411HFF2</accession>
<gene>
    <name evidence="5" type="ORF">ELE36_01865</name>
</gene>
<proteinExistence type="inferred from homology"/>
<evidence type="ECO:0000313" key="6">
    <source>
        <dbReference type="Proteomes" id="UP000291562"/>
    </source>
</evidence>
<evidence type="ECO:0000259" key="4">
    <source>
        <dbReference type="Pfam" id="PF25954"/>
    </source>
</evidence>
<dbReference type="Proteomes" id="UP000291562">
    <property type="component" value="Chromosome"/>
</dbReference>
<name>A0A411HFF2_9GAMM</name>
<dbReference type="Gene3D" id="2.40.420.20">
    <property type="match status" value="1"/>
</dbReference>
<dbReference type="InterPro" id="IPR006143">
    <property type="entry name" value="RND_pump_MFP"/>
</dbReference>
<dbReference type="Pfam" id="PF25954">
    <property type="entry name" value="Beta-barrel_RND_2"/>
    <property type="match status" value="1"/>
</dbReference>
<evidence type="ECO:0000259" key="3">
    <source>
        <dbReference type="Pfam" id="PF25917"/>
    </source>
</evidence>
<protein>
    <submittedName>
        <fullName evidence="5">Efflux RND transporter periplasmic adaptor subunit</fullName>
    </submittedName>
</protein>
<dbReference type="Pfam" id="PF25917">
    <property type="entry name" value="BSH_RND"/>
    <property type="match status" value="1"/>
</dbReference>
<dbReference type="SUPFAM" id="SSF111369">
    <property type="entry name" value="HlyD-like secretion proteins"/>
    <property type="match status" value="1"/>
</dbReference>
<dbReference type="PANTHER" id="PTHR30469:SF15">
    <property type="entry name" value="HLYD FAMILY OF SECRETION PROTEINS"/>
    <property type="match status" value="1"/>
</dbReference>
<keyword evidence="6" id="KW-1185">Reference proteome</keyword>
<dbReference type="AlphaFoldDB" id="A0A411HFF2"/>
<dbReference type="KEGG" id="xbc:ELE36_01865"/>
<dbReference type="NCBIfam" id="TIGR01730">
    <property type="entry name" value="RND_mfp"/>
    <property type="match status" value="1"/>
</dbReference>
<feature type="domain" description="Multidrug resistance protein MdtA-like alpha-helical hairpin" evidence="2">
    <location>
        <begin position="184"/>
        <end position="247"/>
    </location>
</feature>
<dbReference type="InterPro" id="IPR058792">
    <property type="entry name" value="Beta-barrel_RND_2"/>
</dbReference>
<dbReference type="Pfam" id="PF25876">
    <property type="entry name" value="HH_MFP_RND"/>
    <property type="match status" value="1"/>
</dbReference>
<dbReference type="GO" id="GO:0015562">
    <property type="term" value="F:efflux transmembrane transporter activity"/>
    <property type="evidence" value="ECO:0007669"/>
    <property type="project" value="TreeGrafter"/>
</dbReference>
<dbReference type="Gene3D" id="2.40.50.100">
    <property type="match status" value="1"/>
</dbReference>
<dbReference type="InterPro" id="IPR058625">
    <property type="entry name" value="MdtA-like_BSH"/>
</dbReference>
<comment type="similarity">
    <text evidence="1">Belongs to the membrane fusion protein (MFP) (TC 8.A.1) family.</text>
</comment>
<evidence type="ECO:0000313" key="5">
    <source>
        <dbReference type="EMBL" id="QBB69223.1"/>
    </source>
</evidence>
<reference evidence="5 6" key="1">
    <citation type="submission" date="2019-01" db="EMBL/GenBank/DDBJ databases">
        <title>Pseudolysobacter antarctica gen. nov., sp. nov., isolated from Fildes Peninsula, Antarctica.</title>
        <authorList>
            <person name="Wei Z."/>
            <person name="Peng F."/>
        </authorList>
    </citation>
    <scope>NUCLEOTIDE SEQUENCE [LARGE SCALE GENOMIC DNA]</scope>
    <source>
        <strain evidence="5 6">AQ6-296</strain>
    </source>
</reference>
<dbReference type="GO" id="GO:1990281">
    <property type="term" value="C:efflux pump complex"/>
    <property type="evidence" value="ECO:0007669"/>
    <property type="project" value="TreeGrafter"/>
</dbReference>
<sequence length="450" mass="48142">MASMLVPSKPRRGNICLAASRMAARFSRSFGRPGPGGLQANRFIKLNYWTRRFSLYSIPDSLVSCPVRFASLSEIGILAMRINATYSSRVAALFIFGAAIAATTGCSSHAEIAEPPRSAIVAQATPATAAVAEVYSGDVHARFESQLGFRISGKIKARLVDVGAQVVAGQVLAELDPQDVQLQVASARATLASAEADAALAKSERDRYHALLEKHFVSQTDFDAKDNVLKAATARVTEVRSALSINQNQAGYASLRADHAGAITTINAEVGQVVAAGQTIATLAHDGEIEAEISVPENRIGKYKTGTPATVELWADAGKRIPGHLREIAPEADPVTRTYRVRVGIDQNGAPLRFGQTVRVYFVDVAGAGLQALPLSALHERDGKPALWVFDPKTKQVHLVAVEVNAYREDSVIITSGIAAQQWIVTAGVHTLHEGQNVRPVDRNNKAVTL</sequence>
<dbReference type="PANTHER" id="PTHR30469">
    <property type="entry name" value="MULTIDRUG RESISTANCE PROTEIN MDTA"/>
    <property type="match status" value="1"/>
</dbReference>
<dbReference type="OrthoDB" id="9806939at2"/>
<feature type="domain" description="CusB-like beta-barrel" evidence="4">
    <location>
        <begin position="292"/>
        <end position="362"/>
    </location>
</feature>
<organism evidence="5 6">
    <name type="scientific">Pseudolysobacter antarcticus</name>
    <dbReference type="NCBI Taxonomy" id="2511995"/>
    <lineage>
        <taxon>Bacteria</taxon>
        <taxon>Pseudomonadati</taxon>
        <taxon>Pseudomonadota</taxon>
        <taxon>Gammaproteobacteria</taxon>
        <taxon>Lysobacterales</taxon>
        <taxon>Rhodanobacteraceae</taxon>
        <taxon>Pseudolysobacter</taxon>
    </lineage>
</organism>
<dbReference type="Gene3D" id="1.10.287.470">
    <property type="entry name" value="Helix hairpin bin"/>
    <property type="match status" value="1"/>
</dbReference>
<evidence type="ECO:0000256" key="1">
    <source>
        <dbReference type="ARBA" id="ARBA00009477"/>
    </source>
</evidence>
<evidence type="ECO:0000259" key="2">
    <source>
        <dbReference type="Pfam" id="PF25876"/>
    </source>
</evidence>
<dbReference type="EMBL" id="CP035704">
    <property type="protein sequence ID" value="QBB69223.1"/>
    <property type="molecule type" value="Genomic_DNA"/>
</dbReference>
<feature type="domain" description="Multidrug resistance protein MdtA-like barrel-sandwich hybrid" evidence="3">
    <location>
        <begin position="148"/>
        <end position="281"/>
    </location>
</feature>
<dbReference type="Gene3D" id="2.40.30.170">
    <property type="match status" value="1"/>
</dbReference>